<dbReference type="Gene3D" id="3.90.226.10">
    <property type="entry name" value="2-enoyl-CoA Hydratase, Chain A, domain 1"/>
    <property type="match status" value="1"/>
</dbReference>
<dbReference type="SUPFAM" id="SSF52096">
    <property type="entry name" value="ClpP/crotonase"/>
    <property type="match status" value="1"/>
</dbReference>
<proteinExistence type="predicted"/>
<feature type="compositionally biased region" description="Basic residues" evidence="1">
    <location>
        <begin position="193"/>
        <end position="211"/>
    </location>
</feature>
<dbReference type="AlphaFoldDB" id="A0A3L8R952"/>
<dbReference type="Proteomes" id="UP000281594">
    <property type="component" value="Unassembled WGS sequence"/>
</dbReference>
<evidence type="ECO:0000313" key="2">
    <source>
        <dbReference type="EMBL" id="RLV76234.1"/>
    </source>
</evidence>
<evidence type="ECO:0000256" key="1">
    <source>
        <dbReference type="SAM" id="MobiDB-lite"/>
    </source>
</evidence>
<dbReference type="EMBL" id="QYCY01000002">
    <property type="protein sequence ID" value="RLV76234.1"/>
    <property type="molecule type" value="Genomic_DNA"/>
</dbReference>
<reference evidence="2 3" key="1">
    <citation type="journal article" date="2018" name="J. Biol. Chem.">
        <title>Discovery of the actinoplanic acid pathway in Streptomyces rapamycinicus reveals a genetically conserved synergism with rapamycin.</title>
        <authorList>
            <person name="Mrak P."/>
            <person name="Krastel P."/>
            <person name="Pivk Lukancic P."/>
            <person name="Tao J."/>
            <person name="Pistorius D."/>
            <person name="Moore C.M."/>
        </authorList>
    </citation>
    <scope>NUCLEOTIDE SEQUENCE [LARGE SCALE GENOMIC DNA]</scope>
    <source>
        <strain evidence="2 3">NRRL 5491</strain>
    </source>
</reference>
<sequence length="211" mass="23388">MPSASPPPRERATGWFSTSSSPRVPGSAPDLNLTLPVHDGHFWSGMSVYRLAQHLGLARARRIVLWGTDIPLAEATDMGLVDQVGDDLVEGVHTAAVSRGRLSDLETRIRRLLLQEAAYAEYDDALGAHLAACDRELRRLRTPGGTGRTEITLIHLASRGAYGVRRVHAELRRLVRDVNRKGAERRPGTRLSHVQRPRKSGGRYRHAARCR</sequence>
<organism evidence="2 3">
    <name type="scientific">Streptomyces rapamycinicus (strain ATCC 29253 / DSM 41530 / NRRL 5491 / AYB-994)</name>
    <name type="common">Streptomyces hygroscopicus (strain ATCC 29253)</name>
    <dbReference type="NCBI Taxonomy" id="1343740"/>
    <lineage>
        <taxon>Bacteria</taxon>
        <taxon>Bacillati</taxon>
        <taxon>Actinomycetota</taxon>
        <taxon>Actinomycetes</taxon>
        <taxon>Kitasatosporales</taxon>
        <taxon>Streptomycetaceae</taxon>
        <taxon>Streptomyces</taxon>
        <taxon>Streptomyces violaceusniger group</taxon>
    </lineage>
</organism>
<accession>A0A3L8R952</accession>
<dbReference type="STRING" id="1343740.M271_00230"/>
<name>A0A3L8R952_STRRN</name>
<protein>
    <submittedName>
        <fullName evidence="2">Uncharacterized protein</fullName>
    </submittedName>
</protein>
<evidence type="ECO:0000313" key="3">
    <source>
        <dbReference type="Proteomes" id="UP000281594"/>
    </source>
</evidence>
<feature type="region of interest" description="Disordered" evidence="1">
    <location>
        <begin position="1"/>
        <end position="27"/>
    </location>
</feature>
<gene>
    <name evidence="2" type="ORF">D3C57_143450</name>
</gene>
<comment type="caution">
    <text evidence="2">The sequence shown here is derived from an EMBL/GenBank/DDBJ whole genome shotgun (WGS) entry which is preliminary data.</text>
</comment>
<feature type="region of interest" description="Disordered" evidence="1">
    <location>
        <begin position="180"/>
        <end position="211"/>
    </location>
</feature>
<dbReference type="InterPro" id="IPR029045">
    <property type="entry name" value="ClpP/crotonase-like_dom_sf"/>
</dbReference>